<dbReference type="Proteomes" id="UP000481583">
    <property type="component" value="Unassembled WGS sequence"/>
</dbReference>
<dbReference type="GO" id="GO:0016301">
    <property type="term" value="F:kinase activity"/>
    <property type="evidence" value="ECO:0007669"/>
    <property type="project" value="UniProtKB-KW"/>
</dbReference>
<dbReference type="AlphaFoldDB" id="A0A6G4TSG3"/>
<organism evidence="1 2">
    <name type="scientific">Streptomyces coryli</name>
    <dbReference type="NCBI Taxonomy" id="1128680"/>
    <lineage>
        <taxon>Bacteria</taxon>
        <taxon>Bacillati</taxon>
        <taxon>Actinomycetota</taxon>
        <taxon>Actinomycetes</taxon>
        <taxon>Kitasatosporales</taxon>
        <taxon>Streptomycetaceae</taxon>
        <taxon>Streptomyces</taxon>
    </lineage>
</organism>
<gene>
    <name evidence="1" type="ORF">G5C51_02300</name>
</gene>
<dbReference type="Gene3D" id="3.90.1200.10">
    <property type="match status" value="1"/>
</dbReference>
<comment type="caution">
    <text evidence="1">The sequence shown here is derived from an EMBL/GenBank/DDBJ whole genome shotgun (WGS) entry which is preliminary data.</text>
</comment>
<name>A0A6G4TSG3_9ACTN</name>
<keyword evidence="1" id="KW-0418">Kinase</keyword>
<dbReference type="RefSeq" id="WP_165230650.1">
    <property type="nucleotide sequence ID" value="NZ_JAAKZV010000004.1"/>
</dbReference>
<dbReference type="GO" id="GO:0019748">
    <property type="term" value="P:secondary metabolic process"/>
    <property type="evidence" value="ECO:0007669"/>
    <property type="project" value="InterPro"/>
</dbReference>
<sequence length="300" mass="32578">MIEVPDAVRNMARSAGAEDWLERLPALVSSLEADWSISVGRPYTGGSGAYVAEATRADGAAAILKVLVPGLGNDSSNEAMVLRIVGGEGCPALYRHDADRDALLMERLGRPMFELGLPLARRLEILCDTAAHIWRPAPGCGLPTGAEKARWLADFIVRLWEELDHPCSEKAVEHALASARRREQAHRDEKAVVVHGDVHQLNALQSDGGFKLIDPHGVLAEAEYDLGVLMRGDPVELLAGDPFERARWLAARTGLDPVATWEWGVIERVKTALLCTRIHLQPLGRDTLRAAEAVAGLSMS</sequence>
<proteinExistence type="predicted"/>
<keyword evidence="1" id="KW-0808">Transferase</keyword>
<dbReference type="InterPro" id="IPR006748">
    <property type="entry name" value="NH2Glyco/OHUrea_AB-resist_kin"/>
</dbReference>
<keyword evidence="2" id="KW-1185">Reference proteome</keyword>
<reference evidence="1 2" key="1">
    <citation type="submission" date="2020-02" db="EMBL/GenBank/DDBJ databases">
        <title>Whole-genome analyses of novel actinobacteria.</title>
        <authorList>
            <person name="Sahin N."/>
        </authorList>
    </citation>
    <scope>NUCLEOTIDE SEQUENCE [LARGE SCALE GENOMIC DNA]</scope>
    <source>
        <strain evidence="1 2">A7024</strain>
    </source>
</reference>
<protein>
    <submittedName>
        <fullName evidence="1">Aminoglycoside/hydroxyurea antibiotic resistance kinase</fullName>
    </submittedName>
</protein>
<dbReference type="Pfam" id="PF04655">
    <property type="entry name" value="APH_6_hur"/>
    <property type="match status" value="1"/>
</dbReference>
<accession>A0A6G4TSG3</accession>
<dbReference type="GO" id="GO:0016773">
    <property type="term" value="F:phosphotransferase activity, alcohol group as acceptor"/>
    <property type="evidence" value="ECO:0007669"/>
    <property type="project" value="InterPro"/>
</dbReference>
<evidence type="ECO:0000313" key="1">
    <source>
        <dbReference type="EMBL" id="NGN62733.1"/>
    </source>
</evidence>
<evidence type="ECO:0000313" key="2">
    <source>
        <dbReference type="Proteomes" id="UP000481583"/>
    </source>
</evidence>
<dbReference type="SUPFAM" id="SSF56112">
    <property type="entry name" value="Protein kinase-like (PK-like)"/>
    <property type="match status" value="1"/>
</dbReference>
<dbReference type="InterPro" id="IPR011009">
    <property type="entry name" value="Kinase-like_dom_sf"/>
</dbReference>
<dbReference type="EMBL" id="JAAKZV010000004">
    <property type="protein sequence ID" value="NGN62733.1"/>
    <property type="molecule type" value="Genomic_DNA"/>
</dbReference>